<protein>
    <submittedName>
        <fullName evidence="1">Uncharacterized protein</fullName>
    </submittedName>
</protein>
<dbReference type="EMBL" id="FNWV01000009">
    <property type="protein sequence ID" value="SEH74342.1"/>
    <property type="molecule type" value="Genomic_DNA"/>
</dbReference>
<evidence type="ECO:0000313" key="2">
    <source>
        <dbReference type="Proteomes" id="UP000183190"/>
    </source>
</evidence>
<dbReference type="OrthoDB" id="1665489at2"/>
<gene>
    <name evidence="1" type="ORF">SAMN02910265_02430</name>
</gene>
<reference evidence="1 2" key="1">
    <citation type="submission" date="2016-10" db="EMBL/GenBank/DDBJ databases">
        <authorList>
            <person name="de Groot N.N."/>
        </authorList>
    </citation>
    <scope>NUCLEOTIDE SEQUENCE [LARGE SCALE GENOMIC DNA]</scope>
    <source>
        <strain evidence="1 2">YAD2003</strain>
    </source>
</reference>
<proteinExistence type="predicted"/>
<dbReference type="Proteomes" id="UP000183190">
    <property type="component" value="Unassembled WGS sequence"/>
</dbReference>
<evidence type="ECO:0000313" key="1">
    <source>
        <dbReference type="EMBL" id="SEH74342.1"/>
    </source>
</evidence>
<organism evidence="1 2">
    <name type="scientific">Ruminococcus flavefaciens</name>
    <dbReference type="NCBI Taxonomy" id="1265"/>
    <lineage>
        <taxon>Bacteria</taxon>
        <taxon>Bacillati</taxon>
        <taxon>Bacillota</taxon>
        <taxon>Clostridia</taxon>
        <taxon>Eubacteriales</taxon>
        <taxon>Oscillospiraceae</taxon>
        <taxon>Ruminococcus</taxon>
    </lineage>
</organism>
<accession>A0A1H6KS10</accession>
<sequence length="178" mass="21311">MMNSYLYSPYELALIIQYHQMDCKQYIELLQNIHRYDNIFIQPEYRSDKKMFILAVMDKLNYISDPETYISEQNDIEKDLNDYGLINNSKSDDTEHTFSHLIFKELRIRILYINKKGFSKMKLRTLLSELGYKRRSSSVIGYIYDCLLFYHIETTLKGNVPCRIDEIDIDDIVVFRTL</sequence>
<name>A0A1H6KS10_RUMFL</name>
<dbReference type="AlphaFoldDB" id="A0A1H6KS10"/>